<gene>
    <name evidence="2" type="ORF">DCAR_0830883</name>
</gene>
<name>A0AAF0XNR1_DAUCS</name>
<feature type="region of interest" description="Disordered" evidence="1">
    <location>
        <begin position="97"/>
        <end position="116"/>
    </location>
</feature>
<organism evidence="2 3">
    <name type="scientific">Daucus carota subsp. sativus</name>
    <name type="common">Carrot</name>
    <dbReference type="NCBI Taxonomy" id="79200"/>
    <lineage>
        <taxon>Eukaryota</taxon>
        <taxon>Viridiplantae</taxon>
        <taxon>Streptophyta</taxon>
        <taxon>Embryophyta</taxon>
        <taxon>Tracheophyta</taxon>
        <taxon>Spermatophyta</taxon>
        <taxon>Magnoliopsida</taxon>
        <taxon>eudicotyledons</taxon>
        <taxon>Gunneridae</taxon>
        <taxon>Pentapetalae</taxon>
        <taxon>asterids</taxon>
        <taxon>campanulids</taxon>
        <taxon>Apiales</taxon>
        <taxon>Apiaceae</taxon>
        <taxon>Apioideae</taxon>
        <taxon>Scandiceae</taxon>
        <taxon>Daucinae</taxon>
        <taxon>Daucus</taxon>
        <taxon>Daucus sect. Daucus</taxon>
    </lineage>
</organism>
<protein>
    <submittedName>
        <fullName evidence="2">Uncharacterized protein</fullName>
    </submittedName>
</protein>
<dbReference type="EMBL" id="CP093350">
    <property type="protein sequence ID" value="WOH11398.1"/>
    <property type="molecule type" value="Genomic_DNA"/>
</dbReference>
<reference evidence="2" key="2">
    <citation type="submission" date="2022-03" db="EMBL/GenBank/DDBJ databases">
        <title>Draft title - Genomic analysis of global carrot germplasm unveils the trajectory of domestication and the origin of high carotenoid orange carrot.</title>
        <authorList>
            <person name="Iorizzo M."/>
            <person name="Ellison S."/>
            <person name="Senalik D."/>
            <person name="Macko-Podgorni A."/>
            <person name="Grzebelus D."/>
            <person name="Bostan H."/>
            <person name="Rolling W."/>
            <person name="Curaba J."/>
            <person name="Simon P."/>
        </authorList>
    </citation>
    <scope>NUCLEOTIDE SEQUENCE</scope>
    <source>
        <tissue evidence="2">Leaf</tissue>
    </source>
</reference>
<evidence type="ECO:0000313" key="3">
    <source>
        <dbReference type="Proteomes" id="UP000077755"/>
    </source>
</evidence>
<proteinExistence type="predicted"/>
<evidence type="ECO:0000256" key="1">
    <source>
        <dbReference type="SAM" id="MobiDB-lite"/>
    </source>
</evidence>
<reference evidence="2" key="1">
    <citation type="journal article" date="2016" name="Nat. Genet.">
        <title>A high-quality carrot genome assembly provides new insights into carotenoid accumulation and asterid genome evolution.</title>
        <authorList>
            <person name="Iorizzo M."/>
            <person name="Ellison S."/>
            <person name="Senalik D."/>
            <person name="Zeng P."/>
            <person name="Satapoomin P."/>
            <person name="Huang J."/>
            <person name="Bowman M."/>
            <person name="Iovene M."/>
            <person name="Sanseverino W."/>
            <person name="Cavagnaro P."/>
            <person name="Yildiz M."/>
            <person name="Macko-Podgorni A."/>
            <person name="Moranska E."/>
            <person name="Grzebelus E."/>
            <person name="Grzebelus D."/>
            <person name="Ashrafi H."/>
            <person name="Zheng Z."/>
            <person name="Cheng S."/>
            <person name="Spooner D."/>
            <person name="Van Deynze A."/>
            <person name="Simon P."/>
        </authorList>
    </citation>
    <scope>NUCLEOTIDE SEQUENCE</scope>
    <source>
        <tissue evidence="2">Leaf</tissue>
    </source>
</reference>
<dbReference type="AlphaFoldDB" id="A0AAF0XNR1"/>
<keyword evidence="3" id="KW-1185">Reference proteome</keyword>
<accession>A0AAF0XNR1</accession>
<evidence type="ECO:0000313" key="2">
    <source>
        <dbReference type="EMBL" id="WOH11398.1"/>
    </source>
</evidence>
<dbReference type="Proteomes" id="UP000077755">
    <property type="component" value="Chromosome 8"/>
</dbReference>
<sequence length="162" mass="18231">MPFGLLLTAIFELYHIPLPRILAERVEYLNMAGLVRNQVPLSECNPVPAVRIKLAPAVLLKIPPPQNNLENMLEIKTLNFEVKVLKENQEKMLARLNELENRNKEDSTDGKNEGVSERISRLFDESLVDDMVDAGVQTEPLPDLTDMPEDLGFVNVEKPVGT</sequence>